<evidence type="ECO:0000313" key="1">
    <source>
        <dbReference type="EMBL" id="QHO68486.1"/>
    </source>
</evidence>
<sequence>MRVEILHIGDCPNWEEAGRRVRTALGEAGVQGAELDFRLLASPEDAAQVAFSGSPTILIDGVDAFPGGARTTDLACRVYYTENGLAGLPTTEQLRLAVTAAGTRPA</sequence>
<reference evidence="1 2" key="1">
    <citation type="submission" date="2016-09" db="EMBL/GenBank/DDBJ databases">
        <title>Complete genome sequence of microbes from the polar regions.</title>
        <authorList>
            <person name="Liao L."/>
            <person name="Chen B."/>
        </authorList>
    </citation>
    <scope>NUCLEOTIDE SEQUENCE [LARGE SCALE GENOMIC DNA]</scope>
    <source>
        <strain evidence="1 2">ZS314</strain>
    </source>
</reference>
<organism evidence="1 2">
    <name type="scientific">Marisediminicola antarctica</name>
    <dbReference type="NCBI Taxonomy" id="674079"/>
    <lineage>
        <taxon>Bacteria</taxon>
        <taxon>Bacillati</taxon>
        <taxon>Actinomycetota</taxon>
        <taxon>Actinomycetes</taxon>
        <taxon>Micrococcales</taxon>
        <taxon>Microbacteriaceae</taxon>
        <taxon>Marisediminicola</taxon>
    </lineage>
</organism>
<evidence type="ECO:0000313" key="2">
    <source>
        <dbReference type="Proteomes" id="UP000464507"/>
    </source>
</evidence>
<name>A0A7L5AF31_9MICO</name>
<proteinExistence type="predicted"/>
<dbReference type="GO" id="GO:0016829">
    <property type="term" value="F:lyase activity"/>
    <property type="evidence" value="ECO:0007669"/>
    <property type="project" value="UniProtKB-KW"/>
</dbReference>
<gene>
    <name evidence="1" type="ORF">BHD05_01390</name>
</gene>
<keyword evidence="1" id="KW-0456">Lyase</keyword>
<dbReference type="RefSeq" id="WP_161884845.1">
    <property type="nucleotide sequence ID" value="NZ_CP017146.1"/>
</dbReference>
<dbReference type="Proteomes" id="UP000464507">
    <property type="component" value="Chromosome"/>
</dbReference>
<keyword evidence="2" id="KW-1185">Reference proteome</keyword>
<protein>
    <submittedName>
        <fullName evidence="1">Alkylmercury lyase</fullName>
    </submittedName>
</protein>
<dbReference type="EMBL" id="CP017146">
    <property type="protein sequence ID" value="QHO68486.1"/>
    <property type="molecule type" value="Genomic_DNA"/>
</dbReference>
<dbReference type="AlphaFoldDB" id="A0A7L5AF31"/>
<dbReference type="OrthoDB" id="7185309at2"/>
<accession>A0A7L5AF31</accession>
<dbReference type="KEGG" id="mant:BHD05_01390"/>